<evidence type="ECO:0008006" key="3">
    <source>
        <dbReference type="Google" id="ProtNLM"/>
    </source>
</evidence>
<evidence type="ECO:0000313" key="2">
    <source>
        <dbReference type="Proteomes" id="UP001163828"/>
    </source>
</evidence>
<protein>
    <recommendedName>
        <fullName evidence="3">Peptidase aspartic putative domain-containing protein</fullName>
    </recommendedName>
</protein>
<reference evidence="1" key="1">
    <citation type="submission" date="2022-08" db="EMBL/GenBank/DDBJ databases">
        <authorList>
            <consortium name="DOE Joint Genome Institute"/>
            <person name="Min B."/>
            <person name="Riley R."/>
            <person name="Sierra-Patev S."/>
            <person name="Naranjo-Ortiz M."/>
            <person name="Looney B."/>
            <person name="Konkel Z."/>
            <person name="Slot J.C."/>
            <person name="Sakamoto Y."/>
            <person name="Steenwyk J.L."/>
            <person name="Rokas A."/>
            <person name="Carro J."/>
            <person name="Camarero S."/>
            <person name="Ferreira P."/>
            <person name="Molpeceres G."/>
            <person name="Ruiz-Duenas F.J."/>
            <person name="Serrano A."/>
            <person name="Henrissat B."/>
            <person name="Drula E."/>
            <person name="Hughes K.W."/>
            <person name="Mata J.L."/>
            <person name="Ishikawa N.K."/>
            <person name="Vargas-Isla R."/>
            <person name="Ushijima S."/>
            <person name="Smith C.A."/>
            <person name="Ahrendt S."/>
            <person name="Andreopoulos W."/>
            <person name="He G."/>
            <person name="Labutti K."/>
            <person name="Lipzen A."/>
            <person name="Ng V."/>
            <person name="Sandor L."/>
            <person name="Barry K."/>
            <person name="Martinez A.T."/>
            <person name="Xiao Y."/>
            <person name="Gibbons J.G."/>
            <person name="Terashima K."/>
            <person name="Hibbett D.S."/>
            <person name="Grigoriev I.V."/>
        </authorList>
    </citation>
    <scope>NUCLEOTIDE SEQUENCE</scope>
    <source>
        <strain evidence="1">TFB10827</strain>
    </source>
</reference>
<organism evidence="1 2">
    <name type="scientific">Lentinula boryana</name>
    <dbReference type="NCBI Taxonomy" id="40481"/>
    <lineage>
        <taxon>Eukaryota</taxon>
        <taxon>Fungi</taxon>
        <taxon>Dikarya</taxon>
        <taxon>Basidiomycota</taxon>
        <taxon>Agaricomycotina</taxon>
        <taxon>Agaricomycetes</taxon>
        <taxon>Agaricomycetidae</taxon>
        <taxon>Agaricales</taxon>
        <taxon>Marasmiineae</taxon>
        <taxon>Omphalotaceae</taxon>
        <taxon>Lentinula</taxon>
    </lineage>
</organism>
<dbReference type="Proteomes" id="UP001163828">
    <property type="component" value="Unassembled WGS sequence"/>
</dbReference>
<gene>
    <name evidence="1" type="ORF">F5050DRAFT_1564678</name>
</gene>
<dbReference type="EMBL" id="MU790535">
    <property type="protein sequence ID" value="KAJ3999607.1"/>
    <property type="molecule type" value="Genomic_DNA"/>
</dbReference>
<dbReference type="CDD" id="cd00303">
    <property type="entry name" value="retropepsin_like"/>
    <property type="match status" value="1"/>
</dbReference>
<proteinExistence type="predicted"/>
<accession>A0ABQ8QLT5</accession>
<evidence type="ECO:0000313" key="1">
    <source>
        <dbReference type="EMBL" id="KAJ3999607.1"/>
    </source>
</evidence>
<dbReference type="Pfam" id="PF13650">
    <property type="entry name" value="Asp_protease_2"/>
    <property type="match status" value="1"/>
</dbReference>
<dbReference type="Gene3D" id="2.40.70.10">
    <property type="entry name" value="Acid Proteases"/>
    <property type="match status" value="1"/>
</dbReference>
<name>A0ABQ8QLT5_9AGAR</name>
<sequence>MTDEELGDYLTWRASYKNSKSDAIKLLVGGVQIPKDSLNSLQRNAAAIKDHTRKVARPIIIVARINKQPVRALLDSGSLGDFMSTKLADQLHLKLRELPQPLILQLAVQGSVKIVQGSRSKVNWEVDVDFEYQNINEPRAFDITNIANCDSILGTKFLHKHQVTFGFNPCRIVIGSAQKLPLEGSTVSQIASHSLDVVEDELQHARNELIEYAKPLCRTMDQTDLPPLREINHRIPLIDEELIIPWRSSRLPEKFREQWTEKRDAYIKSG</sequence>
<dbReference type="SUPFAM" id="SSF50630">
    <property type="entry name" value="Acid proteases"/>
    <property type="match status" value="1"/>
</dbReference>
<comment type="caution">
    <text evidence="1">The sequence shown here is derived from an EMBL/GenBank/DDBJ whole genome shotgun (WGS) entry which is preliminary data.</text>
</comment>
<feature type="non-terminal residue" evidence="1">
    <location>
        <position position="270"/>
    </location>
</feature>
<keyword evidence="2" id="KW-1185">Reference proteome</keyword>
<dbReference type="InterPro" id="IPR021109">
    <property type="entry name" value="Peptidase_aspartic_dom_sf"/>
</dbReference>